<dbReference type="PANTHER" id="PTHR15462">
    <property type="entry name" value="SERINE PROTEASE"/>
    <property type="match status" value="1"/>
</dbReference>
<evidence type="ECO:0000256" key="1">
    <source>
        <dbReference type="ARBA" id="ARBA00022729"/>
    </source>
</evidence>
<dbReference type="SUPFAM" id="SSF50494">
    <property type="entry name" value="Trypsin-like serine proteases"/>
    <property type="match status" value="1"/>
</dbReference>
<accession>A0A2V4NAN0</accession>
<dbReference type="InterPro" id="IPR018114">
    <property type="entry name" value="TRYPSIN_HIS"/>
</dbReference>
<keyword evidence="3" id="KW-0378">Hydrolase</keyword>
<gene>
    <name evidence="3" type="ORF">C7C46_24960</name>
</gene>
<dbReference type="PANTHER" id="PTHR15462:SF8">
    <property type="entry name" value="SERINE PROTEASE"/>
    <property type="match status" value="1"/>
</dbReference>
<name>A0A2V4NAN0_9ACTN</name>
<dbReference type="AlphaFoldDB" id="A0A2V4NAN0"/>
<protein>
    <submittedName>
        <fullName evidence="3">Serine protease</fullName>
    </submittedName>
</protein>
<dbReference type="Pfam" id="PF13365">
    <property type="entry name" value="Trypsin_2"/>
    <property type="match status" value="1"/>
</dbReference>
<dbReference type="OrthoDB" id="3507155at2"/>
<dbReference type="InterPro" id="IPR009003">
    <property type="entry name" value="Peptidase_S1_PA"/>
</dbReference>
<comment type="caution">
    <text evidence="3">The sequence shown here is derived from an EMBL/GenBank/DDBJ whole genome shotgun (WGS) entry which is preliminary data.</text>
</comment>
<dbReference type="PROSITE" id="PS00134">
    <property type="entry name" value="TRYPSIN_HIS"/>
    <property type="match status" value="1"/>
</dbReference>
<sequence length="261" mass="27390">MARRRTAAPTRTSRRAGTAPVLYLALAPALALTGCTPSAHGAHPGPALTAATAPADSAAQRIGVLRLPAQNNQRSCTASVVDSPDRDLLVTAAHCVYTAGVGPVDGLTFAPGYRDGATPLGEWAVDKVTVDQHWQDSGDPEYDVAFLSVRPSDGRRIEDAVGGNRIGVNRGFNLPVTVTGYPYDHETPVTCTTRTSAQSSTQQRFDCGGFPDGTSGSPWLTDQGELVGVIGGYQQGGDTPDVSYSVSFDDRVLALYRRATG</sequence>
<keyword evidence="3" id="KW-0645">Protease</keyword>
<dbReference type="GO" id="GO:0004252">
    <property type="term" value="F:serine-type endopeptidase activity"/>
    <property type="evidence" value="ECO:0007669"/>
    <property type="project" value="InterPro"/>
</dbReference>
<keyword evidence="4" id="KW-1185">Reference proteome</keyword>
<dbReference type="RefSeq" id="WP_110672166.1">
    <property type="nucleotide sequence ID" value="NZ_PYBW01000098.1"/>
</dbReference>
<dbReference type="PROSITE" id="PS51257">
    <property type="entry name" value="PROKAR_LIPOPROTEIN"/>
    <property type="match status" value="1"/>
</dbReference>
<dbReference type="InterPro" id="IPR043504">
    <property type="entry name" value="Peptidase_S1_PA_chymotrypsin"/>
</dbReference>
<evidence type="ECO:0000313" key="4">
    <source>
        <dbReference type="Proteomes" id="UP000248039"/>
    </source>
</evidence>
<dbReference type="EMBL" id="PYBW01000098">
    <property type="protein sequence ID" value="PYC73886.1"/>
    <property type="molecule type" value="Genomic_DNA"/>
</dbReference>
<evidence type="ECO:0000313" key="3">
    <source>
        <dbReference type="EMBL" id="PYC73886.1"/>
    </source>
</evidence>
<feature type="chain" id="PRO_5045824981" evidence="2">
    <location>
        <begin position="42"/>
        <end position="261"/>
    </location>
</feature>
<keyword evidence="1 2" id="KW-0732">Signal</keyword>
<dbReference type="Gene3D" id="2.40.10.10">
    <property type="entry name" value="Trypsin-like serine proteases"/>
    <property type="match status" value="2"/>
</dbReference>
<dbReference type="InterPro" id="IPR050966">
    <property type="entry name" value="Glutamyl_endopeptidase"/>
</dbReference>
<proteinExistence type="predicted"/>
<dbReference type="GO" id="GO:0006508">
    <property type="term" value="P:proteolysis"/>
    <property type="evidence" value="ECO:0007669"/>
    <property type="project" value="UniProtKB-KW"/>
</dbReference>
<dbReference type="Proteomes" id="UP000248039">
    <property type="component" value="Unassembled WGS sequence"/>
</dbReference>
<reference evidence="3 4" key="1">
    <citation type="submission" date="2018-03" db="EMBL/GenBank/DDBJ databases">
        <title>Bioinformatic expansion and discovery of thiopeptide antibiotics.</title>
        <authorList>
            <person name="Schwalen C.J."/>
            <person name="Hudson G.A."/>
            <person name="Mitchell D.A."/>
        </authorList>
    </citation>
    <scope>NUCLEOTIDE SEQUENCE [LARGE SCALE GENOMIC DNA]</scope>
    <source>
        <strain evidence="3 4">ATCC 21389</strain>
    </source>
</reference>
<organism evidence="3 4">
    <name type="scientific">Streptomyces tateyamensis</name>
    <dbReference type="NCBI Taxonomy" id="565073"/>
    <lineage>
        <taxon>Bacteria</taxon>
        <taxon>Bacillati</taxon>
        <taxon>Actinomycetota</taxon>
        <taxon>Actinomycetes</taxon>
        <taxon>Kitasatosporales</taxon>
        <taxon>Streptomycetaceae</taxon>
        <taxon>Streptomyces</taxon>
    </lineage>
</organism>
<feature type="signal peptide" evidence="2">
    <location>
        <begin position="1"/>
        <end position="41"/>
    </location>
</feature>
<evidence type="ECO:0000256" key="2">
    <source>
        <dbReference type="SAM" id="SignalP"/>
    </source>
</evidence>